<feature type="transmembrane region" description="Helical" evidence="7">
    <location>
        <begin position="337"/>
        <end position="355"/>
    </location>
</feature>
<evidence type="ECO:0000256" key="2">
    <source>
        <dbReference type="ARBA" id="ARBA00022448"/>
    </source>
</evidence>
<feature type="transmembrane region" description="Helical" evidence="7">
    <location>
        <begin position="247"/>
        <end position="266"/>
    </location>
</feature>
<keyword evidence="3" id="KW-1003">Cell membrane</keyword>
<organism evidence="8 9">
    <name type="scientific">Hyalangium rubrum</name>
    <dbReference type="NCBI Taxonomy" id="3103134"/>
    <lineage>
        <taxon>Bacteria</taxon>
        <taxon>Pseudomonadati</taxon>
        <taxon>Myxococcota</taxon>
        <taxon>Myxococcia</taxon>
        <taxon>Myxococcales</taxon>
        <taxon>Cystobacterineae</taxon>
        <taxon>Archangiaceae</taxon>
        <taxon>Hyalangium</taxon>
    </lineage>
</organism>
<evidence type="ECO:0000256" key="4">
    <source>
        <dbReference type="ARBA" id="ARBA00022692"/>
    </source>
</evidence>
<dbReference type="Gene3D" id="1.20.1250.20">
    <property type="entry name" value="MFS general substrate transporter like domains"/>
    <property type="match status" value="1"/>
</dbReference>
<evidence type="ECO:0000256" key="6">
    <source>
        <dbReference type="ARBA" id="ARBA00023136"/>
    </source>
</evidence>
<evidence type="ECO:0000313" key="9">
    <source>
        <dbReference type="Proteomes" id="UP001291309"/>
    </source>
</evidence>
<accession>A0ABU5HIA4</accession>
<keyword evidence="4 7" id="KW-0812">Transmembrane</keyword>
<feature type="transmembrane region" description="Helical" evidence="7">
    <location>
        <begin position="76"/>
        <end position="97"/>
    </location>
</feature>
<proteinExistence type="predicted"/>
<evidence type="ECO:0000256" key="1">
    <source>
        <dbReference type="ARBA" id="ARBA00004651"/>
    </source>
</evidence>
<dbReference type="RefSeq" id="WP_321551256.1">
    <property type="nucleotide sequence ID" value="NZ_JAXIVS010000021.1"/>
</dbReference>
<gene>
    <name evidence="8" type="ORF">SYV04_39515</name>
</gene>
<evidence type="ECO:0000256" key="7">
    <source>
        <dbReference type="SAM" id="Phobius"/>
    </source>
</evidence>
<dbReference type="EMBL" id="JAXIVS010000021">
    <property type="protein sequence ID" value="MDY7232542.1"/>
    <property type="molecule type" value="Genomic_DNA"/>
</dbReference>
<feature type="transmembrane region" description="Helical" evidence="7">
    <location>
        <begin position="367"/>
        <end position="387"/>
    </location>
</feature>
<dbReference type="InterPro" id="IPR036259">
    <property type="entry name" value="MFS_trans_sf"/>
</dbReference>
<protein>
    <submittedName>
        <fullName evidence="8">MFS transporter</fullName>
    </submittedName>
</protein>
<evidence type="ECO:0000256" key="3">
    <source>
        <dbReference type="ARBA" id="ARBA00022475"/>
    </source>
</evidence>
<dbReference type="PANTHER" id="PTHR43414:SF6">
    <property type="entry name" value="MULTIDRUG RESISTANCE PROTEIN MDTG"/>
    <property type="match status" value="1"/>
</dbReference>
<feature type="transmembrane region" description="Helical" evidence="7">
    <location>
        <begin position="164"/>
        <end position="185"/>
    </location>
</feature>
<sequence length="404" mass="43231">MSGSPSMSRAQWILLVCGFLQVFTETLLSPFYPQFFAKVFGVGDLEFSGRFIAICRLTVMLCGPLWGLLARRYSATVLLAVGQFFTAVLTALCALAQDEQQFIVLTVLLLIFKSSYMLVYSLLLELAGGEGRAAAVGKLQAAVHLAIIASSLCGAWVIDMPSPLWIFYPAAVLDIVLLGLCLYALRLKKMVRQAPAEAANAAPSASWGWMAALGLCFISFHLGLNVIRPYFTQYVSSAEGYGLSTTMAGVLFLVPSAMALVAMPWVRRLHAPGQHRTFYIGSVSLLVVGLVLQAVSSGWVLLLAGRVMFGFCVIIAQSILELRLFSAGSEGRLHLRVGLSVAWQNAALLGAPLLASELVGQANLVAPFWAAVGAFALSLILASAVVFQGRKDPVAIPVLQGAVK</sequence>
<dbReference type="Pfam" id="PF07690">
    <property type="entry name" value="MFS_1"/>
    <property type="match status" value="1"/>
</dbReference>
<dbReference type="PANTHER" id="PTHR43414">
    <property type="entry name" value="MULTIDRUG RESISTANCE PROTEIN MDTG"/>
    <property type="match status" value="1"/>
</dbReference>
<evidence type="ECO:0000256" key="5">
    <source>
        <dbReference type="ARBA" id="ARBA00022989"/>
    </source>
</evidence>
<dbReference type="Proteomes" id="UP001291309">
    <property type="component" value="Unassembled WGS sequence"/>
</dbReference>
<reference evidence="8 9" key="1">
    <citation type="submission" date="2023-12" db="EMBL/GenBank/DDBJ databases">
        <title>the genome sequence of Hyalangium sp. s54d21.</title>
        <authorList>
            <person name="Zhang X."/>
        </authorList>
    </citation>
    <scope>NUCLEOTIDE SEQUENCE [LARGE SCALE GENOMIC DNA]</scope>
    <source>
        <strain evidence="9">s54d21</strain>
    </source>
</reference>
<feature type="transmembrane region" description="Helical" evidence="7">
    <location>
        <begin position="307"/>
        <end position="325"/>
    </location>
</feature>
<dbReference type="SUPFAM" id="SSF103473">
    <property type="entry name" value="MFS general substrate transporter"/>
    <property type="match status" value="1"/>
</dbReference>
<comment type="caution">
    <text evidence="8">The sequence shown here is derived from an EMBL/GenBank/DDBJ whole genome shotgun (WGS) entry which is preliminary data.</text>
</comment>
<feature type="transmembrane region" description="Helical" evidence="7">
    <location>
        <begin position="278"/>
        <end position="301"/>
    </location>
</feature>
<keyword evidence="6 7" id="KW-0472">Membrane</keyword>
<feature type="transmembrane region" description="Helical" evidence="7">
    <location>
        <begin position="103"/>
        <end position="127"/>
    </location>
</feature>
<feature type="transmembrane region" description="Helical" evidence="7">
    <location>
        <begin position="139"/>
        <end position="158"/>
    </location>
</feature>
<feature type="transmembrane region" description="Helical" evidence="7">
    <location>
        <begin position="206"/>
        <end position="227"/>
    </location>
</feature>
<keyword evidence="5 7" id="KW-1133">Transmembrane helix</keyword>
<feature type="transmembrane region" description="Helical" evidence="7">
    <location>
        <begin position="48"/>
        <end position="69"/>
    </location>
</feature>
<name>A0ABU5HIA4_9BACT</name>
<comment type="subcellular location">
    <subcellularLocation>
        <location evidence="1">Cell membrane</location>
        <topology evidence="1">Multi-pass membrane protein</topology>
    </subcellularLocation>
</comment>
<keyword evidence="2" id="KW-0813">Transport</keyword>
<keyword evidence="9" id="KW-1185">Reference proteome</keyword>
<evidence type="ECO:0000313" key="8">
    <source>
        <dbReference type="EMBL" id="MDY7232542.1"/>
    </source>
</evidence>
<dbReference type="InterPro" id="IPR011701">
    <property type="entry name" value="MFS"/>
</dbReference>